<evidence type="ECO:0000256" key="2">
    <source>
        <dbReference type="ARBA" id="ARBA00022572"/>
    </source>
</evidence>
<name>A0A8W8J7L1_MAGGI</name>
<feature type="domain" description="TIR" evidence="6">
    <location>
        <begin position="324"/>
        <end position="469"/>
    </location>
</feature>
<organism evidence="7 8">
    <name type="scientific">Magallana gigas</name>
    <name type="common">Pacific oyster</name>
    <name type="synonym">Crassostrea gigas</name>
    <dbReference type="NCBI Taxonomy" id="29159"/>
    <lineage>
        <taxon>Eukaryota</taxon>
        <taxon>Metazoa</taxon>
        <taxon>Spiralia</taxon>
        <taxon>Lophotrochozoa</taxon>
        <taxon>Mollusca</taxon>
        <taxon>Bivalvia</taxon>
        <taxon>Autobranchia</taxon>
        <taxon>Pteriomorphia</taxon>
        <taxon>Ostreida</taxon>
        <taxon>Ostreoidea</taxon>
        <taxon>Ostreidae</taxon>
        <taxon>Magallana</taxon>
    </lineage>
</organism>
<evidence type="ECO:0000313" key="8">
    <source>
        <dbReference type="Proteomes" id="UP000005408"/>
    </source>
</evidence>
<dbReference type="SUPFAM" id="SSF57440">
    <property type="entry name" value="Kringle-like"/>
    <property type="match status" value="1"/>
</dbReference>
<dbReference type="PROSITE" id="PS50070">
    <property type="entry name" value="KRINGLE_2"/>
    <property type="match status" value="1"/>
</dbReference>
<dbReference type="GO" id="GO:0007165">
    <property type="term" value="P:signal transduction"/>
    <property type="evidence" value="ECO:0007669"/>
    <property type="project" value="InterPro"/>
</dbReference>
<feature type="domain" description="Kringle" evidence="5">
    <location>
        <begin position="65"/>
        <end position="149"/>
    </location>
</feature>
<dbReference type="Pfam" id="PF01582">
    <property type="entry name" value="TIR"/>
    <property type="match status" value="1"/>
</dbReference>
<dbReference type="InterPro" id="IPR013806">
    <property type="entry name" value="Kringle-like"/>
</dbReference>
<dbReference type="InterPro" id="IPR000001">
    <property type="entry name" value="Kringle"/>
</dbReference>
<dbReference type="SMART" id="SM00255">
    <property type="entry name" value="TIR"/>
    <property type="match status" value="1"/>
</dbReference>
<dbReference type="PROSITE" id="PS50104">
    <property type="entry name" value="TIR"/>
    <property type="match status" value="1"/>
</dbReference>
<evidence type="ECO:0000259" key="6">
    <source>
        <dbReference type="PROSITE" id="PS50104"/>
    </source>
</evidence>
<comment type="caution">
    <text evidence="4">Lacks conserved residue(s) required for the propagation of feature annotation.</text>
</comment>
<keyword evidence="1" id="KW-0245">EGF-like domain</keyword>
<keyword evidence="2 4" id="KW-0420">Kringle</keyword>
<dbReference type="InterPro" id="IPR000157">
    <property type="entry name" value="TIR_dom"/>
</dbReference>
<dbReference type="InterPro" id="IPR035897">
    <property type="entry name" value="Toll_tir_struct_dom_sf"/>
</dbReference>
<evidence type="ECO:0008006" key="9">
    <source>
        <dbReference type="Google" id="ProtNLM"/>
    </source>
</evidence>
<protein>
    <recommendedName>
        <fullName evidence="9">TIR domain-containing protein</fullName>
    </recommendedName>
</protein>
<dbReference type="Gene3D" id="2.170.300.10">
    <property type="entry name" value="Tie2 ligand-binding domain superfamily"/>
    <property type="match status" value="1"/>
</dbReference>
<dbReference type="SUPFAM" id="SSF52200">
    <property type="entry name" value="Toll/Interleukin receptor TIR domain"/>
    <property type="match status" value="1"/>
</dbReference>
<evidence type="ECO:0000256" key="4">
    <source>
        <dbReference type="PROSITE-ProRule" id="PRU00121"/>
    </source>
</evidence>
<sequence length="471" mass="52617">MKRVLFSAQVCPLGKFGWQCKFSFFCAGGDCDSDTGYCPSGCKKNRYVPGSQLLSLYRYSKLAHGYLGNIDRTESGKQCVLWNSTIFVVFYGLLASFFPDKEIPGAVCRNPLDKVLNRLGLTHKWPWCFSNYIEEANHMESCDLPLRGCGRFGEMCEFECHCKNEEPCYQLGSCPHGCHPGWMNTTCQTKCESGRYGDGCISNCGECKSGPCNIETGEYWVGALQDGKERSVKQVTLCYCNCSVTECDPGRYGANCSEVCGHCLSGSCRFVTGACVGGCIPGWQGEKCQAACDDFTYGDNCSSSCGACRGLTSCDKETGLCAEGCEPEFVGQLCLDSGQELMFVLKKVIPRLEVNKSLKLIVRDRDYLPGIPKVDSIMNGLQESKRTICIVSKKYLESKWRDYELNMAKVEAIEDRGSLDYVILIMLPEVYNDGIPHKIMDLIKKDRFIEYPMESCAYDDFWERLMGMLDQ</sequence>
<evidence type="ECO:0000259" key="5">
    <source>
        <dbReference type="PROSITE" id="PS50070"/>
    </source>
</evidence>
<keyword evidence="3" id="KW-1015">Disulfide bond</keyword>
<dbReference type="EnsemblMetazoa" id="G17168.2">
    <property type="protein sequence ID" value="G17168.2:cds"/>
    <property type="gene ID" value="G17168"/>
</dbReference>
<reference evidence="7" key="1">
    <citation type="submission" date="2022-08" db="UniProtKB">
        <authorList>
            <consortium name="EnsemblMetazoa"/>
        </authorList>
    </citation>
    <scope>IDENTIFICATION</scope>
    <source>
        <strain evidence="7">05x7-T-G4-1.051#20</strain>
    </source>
</reference>
<evidence type="ECO:0000313" key="7">
    <source>
        <dbReference type="EnsemblMetazoa" id="G17168.2:cds"/>
    </source>
</evidence>
<dbReference type="GO" id="GO:0005044">
    <property type="term" value="F:scavenger receptor activity"/>
    <property type="evidence" value="ECO:0007669"/>
    <property type="project" value="InterPro"/>
</dbReference>
<dbReference type="PANTHER" id="PTHR24043">
    <property type="entry name" value="SCAVENGER RECEPTOR CLASS F"/>
    <property type="match status" value="1"/>
</dbReference>
<dbReference type="Gene3D" id="2.40.20.10">
    <property type="entry name" value="Plasminogen Kringle 4"/>
    <property type="match status" value="1"/>
</dbReference>
<keyword evidence="8" id="KW-1185">Reference proteome</keyword>
<dbReference type="PANTHER" id="PTHR24043:SF8">
    <property type="entry name" value="EGF-LIKE DOMAIN-CONTAINING PROTEIN"/>
    <property type="match status" value="1"/>
</dbReference>
<dbReference type="SMART" id="SM00130">
    <property type="entry name" value="KR"/>
    <property type="match status" value="1"/>
</dbReference>
<evidence type="ECO:0000256" key="3">
    <source>
        <dbReference type="ARBA" id="ARBA00023157"/>
    </source>
</evidence>
<dbReference type="InterPro" id="IPR038178">
    <property type="entry name" value="Kringle_sf"/>
</dbReference>
<accession>A0A8W8J7L1</accession>
<proteinExistence type="predicted"/>
<dbReference type="Proteomes" id="UP000005408">
    <property type="component" value="Unassembled WGS sequence"/>
</dbReference>
<dbReference type="AlphaFoldDB" id="A0A8W8J7L1"/>
<dbReference type="InterPro" id="IPR042635">
    <property type="entry name" value="MEGF10/SREC1/2-like"/>
</dbReference>
<dbReference type="Gene3D" id="3.40.50.10140">
    <property type="entry name" value="Toll/interleukin-1 receptor homology (TIR) domain"/>
    <property type="match status" value="1"/>
</dbReference>
<evidence type="ECO:0000256" key="1">
    <source>
        <dbReference type="ARBA" id="ARBA00022536"/>
    </source>
</evidence>